<dbReference type="Pfam" id="PF00067">
    <property type="entry name" value="p450"/>
    <property type="match status" value="1"/>
</dbReference>
<comment type="caution">
    <text evidence="10">The sequence shown here is derived from an EMBL/GenBank/DDBJ whole genome shotgun (WGS) entry which is preliminary data.</text>
</comment>
<evidence type="ECO:0000256" key="3">
    <source>
        <dbReference type="ARBA" id="ARBA00022617"/>
    </source>
</evidence>
<evidence type="ECO:0000313" key="10">
    <source>
        <dbReference type="EMBL" id="KAJ3130805.1"/>
    </source>
</evidence>
<dbReference type="InterPro" id="IPR017972">
    <property type="entry name" value="Cyt_P450_CS"/>
</dbReference>
<proteinExistence type="inferred from homology"/>
<evidence type="ECO:0000256" key="5">
    <source>
        <dbReference type="ARBA" id="ARBA00023002"/>
    </source>
</evidence>
<evidence type="ECO:0000256" key="9">
    <source>
        <dbReference type="RuleBase" id="RU000461"/>
    </source>
</evidence>
<gene>
    <name evidence="10" type="ORF">HK100_007443</name>
</gene>
<evidence type="ECO:0000256" key="4">
    <source>
        <dbReference type="ARBA" id="ARBA00022723"/>
    </source>
</evidence>
<dbReference type="InterPro" id="IPR002403">
    <property type="entry name" value="Cyt_P450_E_grp-IV"/>
</dbReference>
<dbReference type="GO" id="GO:0005506">
    <property type="term" value="F:iron ion binding"/>
    <property type="evidence" value="ECO:0007669"/>
    <property type="project" value="InterPro"/>
</dbReference>
<accession>A0AAD5XIP7</accession>
<evidence type="ECO:0000256" key="8">
    <source>
        <dbReference type="PIRSR" id="PIRSR602403-1"/>
    </source>
</evidence>
<evidence type="ECO:0000256" key="7">
    <source>
        <dbReference type="ARBA" id="ARBA00023033"/>
    </source>
</evidence>
<dbReference type="InterPro" id="IPR036396">
    <property type="entry name" value="Cyt_P450_sf"/>
</dbReference>
<dbReference type="GO" id="GO:0016705">
    <property type="term" value="F:oxidoreductase activity, acting on paired donors, with incorporation or reduction of molecular oxygen"/>
    <property type="evidence" value="ECO:0007669"/>
    <property type="project" value="InterPro"/>
</dbReference>
<dbReference type="GO" id="GO:0004497">
    <property type="term" value="F:monooxygenase activity"/>
    <property type="evidence" value="ECO:0007669"/>
    <property type="project" value="UniProtKB-KW"/>
</dbReference>
<feature type="binding site" description="axial binding residue" evidence="8">
    <location>
        <position position="369"/>
    </location>
    <ligand>
        <name>heme</name>
        <dbReference type="ChEBI" id="CHEBI:30413"/>
    </ligand>
    <ligandPart>
        <name>Fe</name>
        <dbReference type="ChEBI" id="CHEBI:18248"/>
    </ligandPart>
</feature>
<dbReference type="PROSITE" id="PS00086">
    <property type="entry name" value="CYTOCHROME_P450"/>
    <property type="match status" value="1"/>
</dbReference>
<keyword evidence="4 8" id="KW-0479">Metal-binding</keyword>
<keyword evidence="5 9" id="KW-0560">Oxidoreductase</keyword>
<dbReference type="PRINTS" id="PR00385">
    <property type="entry name" value="P450"/>
</dbReference>
<dbReference type="EMBL" id="JADGJH010000351">
    <property type="protein sequence ID" value="KAJ3130805.1"/>
    <property type="molecule type" value="Genomic_DNA"/>
</dbReference>
<evidence type="ECO:0008006" key="12">
    <source>
        <dbReference type="Google" id="ProtNLM"/>
    </source>
</evidence>
<keyword evidence="11" id="KW-1185">Reference proteome</keyword>
<dbReference type="GO" id="GO:0016125">
    <property type="term" value="P:sterol metabolic process"/>
    <property type="evidence" value="ECO:0007669"/>
    <property type="project" value="TreeGrafter"/>
</dbReference>
<evidence type="ECO:0000256" key="2">
    <source>
        <dbReference type="ARBA" id="ARBA00010617"/>
    </source>
</evidence>
<comment type="similarity">
    <text evidence="2 9">Belongs to the cytochrome P450 family.</text>
</comment>
<dbReference type="PRINTS" id="PR00465">
    <property type="entry name" value="EP450IV"/>
</dbReference>
<dbReference type="GO" id="GO:0020037">
    <property type="term" value="F:heme binding"/>
    <property type="evidence" value="ECO:0007669"/>
    <property type="project" value="InterPro"/>
</dbReference>
<dbReference type="InterPro" id="IPR001128">
    <property type="entry name" value="Cyt_P450"/>
</dbReference>
<evidence type="ECO:0000313" key="11">
    <source>
        <dbReference type="Proteomes" id="UP001211907"/>
    </source>
</evidence>
<reference evidence="10" key="1">
    <citation type="submission" date="2020-05" db="EMBL/GenBank/DDBJ databases">
        <title>Phylogenomic resolution of chytrid fungi.</title>
        <authorList>
            <person name="Stajich J.E."/>
            <person name="Amses K."/>
            <person name="Simmons R."/>
            <person name="Seto K."/>
            <person name="Myers J."/>
            <person name="Bonds A."/>
            <person name="Quandt C.A."/>
            <person name="Barry K."/>
            <person name="Liu P."/>
            <person name="Grigoriev I."/>
            <person name="Longcore J.E."/>
            <person name="James T.Y."/>
        </authorList>
    </citation>
    <scope>NUCLEOTIDE SEQUENCE</scope>
    <source>
        <strain evidence="10">JEL0513</strain>
    </source>
</reference>
<sequence>MSLAGIKALHARGETVWLRLPVFGRFLAAVGPHVAREVLTMPQTIAYVGSERMAEFFGPSTIGGKTGNEHRRIRALSAKAVSKSALKFYFDDIKQLAIETMQIIASQSSPAGIYQLEYFQKFVYNSICSFMVASTTVHGQQIKDLRHHYHNFAASVMVFPFPRWIVSRTVKKGLDSKKVIVDTITRIVRERRAAIEAGEIHNDALSAFIDSTDADGNSLTDKEIADLFLVMLMAGFETTAKQLTTLFYHLTHCLAHEDFLRLQQEVSQPNALDSEQSLSSLPILDAFVKESMRLLPVGRNFYLITIADATLQGKTVKKGTVIFPFIDYSTFNVDDEPSAFKLSRFLGENAFDKTNPTQYTPFGYGPRQCLGLHLARMEMKVLLAVAISSYNIVKVGHKARISHFPSQYAQCKVTIDKKTETPK</sequence>
<keyword evidence="6 8" id="KW-0408">Iron</keyword>
<evidence type="ECO:0000256" key="6">
    <source>
        <dbReference type="ARBA" id="ARBA00023004"/>
    </source>
</evidence>
<dbReference type="CDD" id="cd00302">
    <property type="entry name" value="cytochrome_P450"/>
    <property type="match status" value="1"/>
</dbReference>
<keyword evidence="7 9" id="KW-0503">Monooxygenase</keyword>
<dbReference type="AlphaFoldDB" id="A0AAD5XIP7"/>
<protein>
    <recommendedName>
        <fullName evidence="12">Cytochrome P450</fullName>
    </recommendedName>
</protein>
<dbReference type="PANTHER" id="PTHR24286">
    <property type="entry name" value="CYTOCHROME P450 26"/>
    <property type="match status" value="1"/>
</dbReference>
<dbReference type="Proteomes" id="UP001211907">
    <property type="component" value="Unassembled WGS sequence"/>
</dbReference>
<evidence type="ECO:0000256" key="1">
    <source>
        <dbReference type="ARBA" id="ARBA00001971"/>
    </source>
</evidence>
<dbReference type="Gene3D" id="1.10.630.10">
    <property type="entry name" value="Cytochrome P450"/>
    <property type="match status" value="1"/>
</dbReference>
<name>A0AAD5XIP7_9FUNG</name>
<dbReference type="SUPFAM" id="SSF48264">
    <property type="entry name" value="Cytochrome P450"/>
    <property type="match status" value="1"/>
</dbReference>
<dbReference type="PANTHER" id="PTHR24286:SF384">
    <property type="entry name" value="P450, PUTATIVE (EUROFUNG)-RELATED"/>
    <property type="match status" value="1"/>
</dbReference>
<keyword evidence="3 8" id="KW-0349">Heme</keyword>
<organism evidence="10 11">
    <name type="scientific">Physocladia obscura</name>
    <dbReference type="NCBI Taxonomy" id="109957"/>
    <lineage>
        <taxon>Eukaryota</taxon>
        <taxon>Fungi</taxon>
        <taxon>Fungi incertae sedis</taxon>
        <taxon>Chytridiomycota</taxon>
        <taxon>Chytridiomycota incertae sedis</taxon>
        <taxon>Chytridiomycetes</taxon>
        <taxon>Chytridiales</taxon>
        <taxon>Chytriomycetaceae</taxon>
        <taxon>Physocladia</taxon>
    </lineage>
</organism>
<comment type="cofactor">
    <cofactor evidence="1 8">
        <name>heme</name>
        <dbReference type="ChEBI" id="CHEBI:30413"/>
    </cofactor>
</comment>